<gene>
    <name evidence="3" type="ORF">GCM10022222_21450</name>
</gene>
<accession>A0ABP6VM59</accession>
<keyword evidence="4" id="KW-1185">Reference proteome</keyword>
<dbReference type="Pfam" id="PF00067">
    <property type="entry name" value="p450"/>
    <property type="match status" value="1"/>
</dbReference>
<comment type="caution">
    <text evidence="3">The sequence shown here is derived from an EMBL/GenBank/DDBJ whole genome shotgun (WGS) entry which is preliminary data.</text>
</comment>
<organism evidence="3 4">
    <name type="scientific">Amycolatopsis ultiminotia</name>
    <dbReference type="NCBI Taxonomy" id="543629"/>
    <lineage>
        <taxon>Bacteria</taxon>
        <taxon>Bacillati</taxon>
        <taxon>Actinomycetota</taxon>
        <taxon>Actinomycetes</taxon>
        <taxon>Pseudonocardiales</taxon>
        <taxon>Pseudonocardiaceae</taxon>
        <taxon>Amycolatopsis</taxon>
    </lineage>
</organism>
<dbReference type="InterPro" id="IPR036396">
    <property type="entry name" value="Cyt_P450_sf"/>
</dbReference>
<comment type="similarity">
    <text evidence="1 2">Belongs to the cytochrome P450 family.</text>
</comment>
<dbReference type="InterPro" id="IPR017972">
    <property type="entry name" value="Cyt_P450_CS"/>
</dbReference>
<dbReference type="PROSITE" id="PS00086">
    <property type="entry name" value="CYTOCHROME_P450"/>
    <property type="match status" value="1"/>
</dbReference>
<evidence type="ECO:0000256" key="2">
    <source>
        <dbReference type="RuleBase" id="RU000461"/>
    </source>
</evidence>
<keyword evidence="2" id="KW-0479">Metal-binding</keyword>
<dbReference type="PRINTS" id="PR00385">
    <property type="entry name" value="P450"/>
</dbReference>
<keyword evidence="2" id="KW-0408">Iron</keyword>
<reference evidence="4" key="1">
    <citation type="journal article" date="2019" name="Int. J. Syst. Evol. Microbiol.">
        <title>The Global Catalogue of Microorganisms (GCM) 10K type strain sequencing project: providing services to taxonomists for standard genome sequencing and annotation.</title>
        <authorList>
            <consortium name="The Broad Institute Genomics Platform"/>
            <consortium name="The Broad Institute Genome Sequencing Center for Infectious Disease"/>
            <person name="Wu L."/>
            <person name="Ma J."/>
        </authorList>
    </citation>
    <scope>NUCLEOTIDE SEQUENCE [LARGE SCALE GENOMIC DNA]</scope>
    <source>
        <strain evidence="4">JCM 16898</strain>
    </source>
</reference>
<dbReference type="SUPFAM" id="SSF48264">
    <property type="entry name" value="Cytochrome P450"/>
    <property type="match status" value="1"/>
</dbReference>
<evidence type="ECO:0000313" key="4">
    <source>
        <dbReference type="Proteomes" id="UP001500689"/>
    </source>
</evidence>
<evidence type="ECO:0000313" key="3">
    <source>
        <dbReference type="EMBL" id="GAA3537542.1"/>
    </source>
</evidence>
<name>A0ABP6VM59_9PSEU</name>
<dbReference type="Proteomes" id="UP001500689">
    <property type="component" value="Unassembled WGS sequence"/>
</dbReference>
<dbReference type="InterPro" id="IPR002397">
    <property type="entry name" value="Cyt_P450_B"/>
</dbReference>
<dbReference type="Gene3D" id="1.10.630.10">
    <property type="entry name" value="Cytochrome P450"/>
    <property type="match status" value="1"/>
</dbReference>
<protein>
    <submittedName>
        <fullName evidence="3">Cytochrome P450</fullName>
    </submittedName>
</protein>
<dbReference type="CDD" id="cd11032">
    <property type="entry name" value="P450_EryK-like"/>
    <property type="match status" value="1"/>
</dbReference>
<dbReference type="PANTHER" id="PTHR46696">
    <property type="entry name" value="P450, PUTATIVE (EUROFUNG)-RELATED"/>
    <property type="match status" value="1"/>
</dbReference>
<proteinExistence type="inferred from homology"/>
<sequence length="393" mass="43539">MVAVAGIRGAHPSQFWLRGESPPELVAFNPATKVWGVYGHAESLQVLNTPSVFSSEIQRKIAVDSRINVANLLQMDGMPHARLRKMVSRVFTPKSVVGLEPRIAELTGELLDRVCGRDKFDLVQELAYPLPLIVIAELLGVPSADRPLFQQWVDMMFRDHQEVSVAEGEQTPQEILGGAAEVLRYIGEHVAERRVRPREDLLTKLVETEVDGEHLTDAEVVNFGFVLLLAGYVTTTMLLGNAVLCLDAFPQWQAKARADRSMLPSVIEESLRMMPPFTALSRVTTEDVELGGKHIPADEVVMVWLAAANHDERAFADPYTFNPARDPNHHLSFGRGIHFCLGAPLARAEGRIALNLLLDRFPNLRTDPADVPTFRDIAIMTGIDRLPLLIGPS</sequence>
<keyword evidence="2" id="KW-0349">Heme</keyword>
<keyword evidence="2" id="KW-0560">Oxidoreductase</keyword>
<dbReference type="RefSeq" id="WP_344858165.1">
    <property type="nucleotide sequence ID" value="NZ_BAAAZN010000004.1"/>
</dbReference>
<dbReference type="EMBL" id="BAAAZN010000004">
    <property type="protein sequence ID" value="GAA3537542.1"/>
    <property type="molecule type" value="Genomic_DNA"/>
</dbReference>
<dbReference type="PANTHER" id="PTHR46696:SF4">
    <property type="entry name" value="BIOTIN BIOSYNTHESIS CYTOCHROME P450"/>
    <property type="match status" value="1"/>
</dbReference>
<dbReference type="InterPro" id="IPR001128">
    <property type="entry name" value="Cyt_P450"/>
</dbReference>
<dbReference type="PRINTS" id="PR00359">
    <property type="entry name" value="BP450"/>
</dbReference>
<keyword evidence="2" id="KW-0503">Monooxygenase</keyword>
<evidence type="ECO:0000256" key="1">
    <source>
        <dbReference type="ARBA" id="ARBA00010617"/>
    </source>
</evidence>